<name>A0AAD9NEV9_RIDPI</name>
<evidence type="ECO:0000313" key="1">
    <source>
        <dbReference type="EMBL" id="KAK2167455.1"/>
    </source>
</evidence>
<reference evidence="1" key="1">
    <citation type="journal article" date="2023" name="Mol. Biol. Evol.">
        <title>Third-Generation Sequencing Reveals the Adaptive Role of the Epigenome in Three Deep-Sea Polychaetes.</title>
        <authorList>
            <person name="Perez M."/>
            <person name="Aroh O."/>
            <person name="Sun Y."/>
            <person name="Lan Y."/>
            <person name="Juniper S.K."/>
            <person name="Young C.R."/>
            <person name="Angers B."/>
            <person name="Qian P.Y."/>
        </authorList>
    </citation>
    <scope>NUCLEOTIDE SEQUENCE</scope>
    <source>
        <strain evidence="1">R07B-5</strain>
    </source>
</reference>
<keyword evidence="2" id="KW-1185">Reference proteome</keyword>
<dbReference type="EMBL" id="JAODUO010001273">
    <property type="protein sequence ID" value="KAK2167455.1"/>
    <property type="molecule type" value="Genomic_DNA"/>
</dbReference>
<gene>
    <name evidence="1" type="ORF">NP493_1277g00033</name>
</gene>
<sequence length="206" mass="24372">MRKHLKKTLVGVTIDQQLKFSNHIQNAVKKANRVLGCLARTFRHLNKDTFRLLYKAMVRPHLEYASCVWCPHLIKDRDLIEQVQRRATRLVPETKGLPYNSRLKELQLPTLNYRRQRTDIIQTFKIIKRIDTVNQDCRCSQCPSKLMFKKASGTTRGHSEKLQTQRATGYRHHFFSTRVVKMWNSLSDDTVQARRVNELKSRLRRD</sequence>
<dbReference type="PANTHER" id="PTHR33332">
    <property type="entry name" value="REVERSE TRANSCRIPTASE DOMAIN-CONTAINING PROTEIN"/>
    <property type="match status" value="1"/>
</dbReference>
<proteinExistence type="predicted"/>
<dbReference type="Proteomes" id="UP001209878">
    <property type="component" value="Unassembled WGS sequence"/>
</dbReference>
<accession>A0AAD9NEV9</accession>
<organism evidence="1 2">
    <name type="scientific">Ridgeia piscesae</name>
    <name type="common">Tubeworm</name>
    <dbReference type="NCBI Taxonomy" id="27915"/>
    <lineage>
        <taxon>Eukaryota</taxon>
        <taxon>Metazoa</taxon>
        <taxon>Spiralia</taxon>
        <taxon>Lophotrochozoa</taxon>
        <taxon>Annelida</taxon>
        <taxon>Polychaeta</taxon>
        <taxon>Sedentaria</taxon>
        <taxon>Canalipalpata</taxon>
        <taxon>Sabellida</taxon>
        <taxon>Siboglinidae</taxon>
        <taxon>Ridgeia</taxon>
    </lineage>
</organism>
<evidence type="ECO:0000313" key="2">
    <source>
        <dbReference type="Proteomes" id="UP001209878"/>
    </source>
</evidence>
<dbReference type="AlphaFoldDB" id="A0AAD9NEV9"/>
<comment type="caution">
    <text evidence="1">The sequence shown here is derived from an EMBL/GenBank/DDBJ whole genome shotgun (WGS) entry which is preliminary data.</text>
</comment>
<protein>
    <submittedName>
        <fullName evidence="1">Uncharacterized protein</fullName>
    </submittedName>
</protein>